<keyword evidence="7" id="KW-0805">Transcription regulation</keyword>
<evidence type="ECO:0000256" key="7">
    <source>
        <dbReference type="ARBA" id="ARBA00023015"/>
    </source>
</evidence>
<feature type="domain" description="ZAD" evidence="16">
    <location>
        <begin position="139"/>
        <end position="214"/>
    </location>
</feature>
<comment type="subcellular location">
    <subcellularLocation>
        <location evidence="1">Nucleus</location>
    </subcellularLocation>
</comment>
<keyword evidence="5 11" id="KW-0863">Zinc-finger</keyword>
<evidence type="ECO:0000256" key="12">
    <source>
        <dbReference type="PROSITE-ProRule" id="PRU00309"/>
    </source>
</evidence>
<accession>A0A4S2JSJ3</accession>
<feature type="binding site" evidence="13">
    <location>
        <position position="187"/>
    </location>
    <ligand>
        <name>Zn(2+)</name>
        <dbReference type="ChEBI" id="CHEBI:29105"/>
    </ligand>
</feature>
<evidence type="ECO:0000256" key="2">
    <source>
        <dbReference type="ARBA" id="ARBA00006991"/>
    </source>
</evidence>
<keyword evidence="10" id="KW-0539">Nucleus</keyword>
<evidence type="ECO:0000313" key="17">
    <source>
        <dbReference type="EMBL" id="TGZ39341.1"/>
    </source>
</evidence>
<dbReference type="InterPro" id="IPR012934">
    <property type="entry name" value="Znf_AD"/>
</dbReference>
<feature type="domain" description="C2H2-type" evidence="14">
    <location>
        <begin position="557"/>
        <end position="584"/>
    </location>
</feature>
<dbReference type="InterPro" id="IPR050331">
    <property type="entry name" value="Zinc_finger"/>
</dbReference>
<dbReference type="Pfam" id="PF12874">
    <property type="entry name" value="zf-met"/>
    <property type="match status" value="1"/>
</dbReference>
<dbReference type="Pfam" id="PF13894">
    <property type="entry name" value="zf-C2H2_4"/>
    <property type="match status" value="1"/>
</dbReference>
<feature type="domain" description="C2H2-type" evidence="14">
    <location>
        <begin position="654"/>
        <end position="681"/>
    </location>
</feature>
<evidence type="ECO:0000313" key="18">
    <source>
        <dbReference type="Proteomes" id="UP000310200"/>
    </source>
</evidence>
<dbReference type="AlphaFoldDB" id="A0A4S2JSJ3"/>
<dbReference type="SMART" id="SM00355">
    <property type="entry name" value="ZnF_C2H2"/>
    <property type="match status" value="14"/>
</dbReference>
<evidence type="ECO:0000256" key="9">
    <source>
        <dbReference type="ARBA" id="ARBA00023163"/>
    </source>
</evidence>
<sequence length="875" mass="100834">MRIVCAALNCKYSSESEDSSNVTFINFPNDDTAKVWAECCGRSDLVTKSNVELHLNYYVCSHHVEDRCYVSKTVPIVLKEGTIPTLFGANLTTDGENLINMFDKAQPFQQVGDDVPQTYCDMNEIEIDEYHNVSVRFANLCRICGKSILDGIDIFTAEGIELKLKERINLHMPITIDIDDSLPQKVCTDCCNKLEIAHSLVVSCLRTDMRLKQILNIEREPEYENKYNALINECSLEIVKEMYMDFDTHPNSFTINKMMNSDSETSLRGLRNGECSEIQNNNFQSITKNVVPLELSTLIQTSSRGVNSESNVTITEEISKIQQDKIQNGSPSVLCRQCQTFCETQKIFENHKIFCTKEQNVSKRADMSRTAENKRSGRDKQINCKVENFQTCNKRFDGKQIINNVESCESLHCTVCNQTFKCQLDYDNHKYLHGNLIEVNKRCGHCKKEYCNRKDLVIHIMESHEGRLSFQCSACDKTYEKWSSLDIHEATHRIDKPYLCDLCGKSFKHSNNLRGHKRIHLDESIKKRHVCEICGNAFRSRFHLREHMNQHNGNRPYSCEQCGKAFYRRIQLRQHKLLHGSNRHTCPICDATFNRKGNMNTHVKRHNNDNGGYTCSVCAYRCKSMSELKIHRKKHTEEEIVDSIKKKCTDKEIWRCNICSKIFSKRAILLNHERVHGNDKFYECDECGKKLASKSSLMYHKKSMHLRERPHMCHYCGDSFVSKEARLIHERIHTGERPYVCKVCNMRYRCSSNLSQHMRIHTGLKPHKCHFCNKDFTRKGALIVHERIHTGVKPYPCETCGKSFSQKNDMLKHAKRATADRCSASAAGVTRSLNGEKNMLKHTVVHEQDTLVISNINSSHILQVYVNTSASSEIK</sequence>
<feature type="domain" description="C2H2-type" evidence="14">
    <location>
        <begin position="584"/>
        <end position="611"/>
    </location>
</feature>
<evidence type="ECO:0000256" key="10">
    <source>
        <dbReference type="ARBA" id="ARBA00023242"/>
    </source>
</evidence>
<reference evidence="17 18" key="1">
    <citation type="journal article" date="2019" name="Philos. Trans. R. Soc. Lond., B, Biol. Sci.">
        <title>Ant behaviour and brain gene expression of defending hosts depend on the ecological success of the intruding social parasite.</title>
        <authorList>
            <person name="Kaur R."/>
            <person name="Stoldt M."/>
            <person name="Jongepier E."/>
            <person name="Feldmeyer B."/>
            <person name="Menzel F."/>
            <person name="Bornberg-Bauer E."/>
            <person name="Foitzik S."/>
        </authorList>
    </citation>
    <scope>NUCLEOTIDE SEQUENCE [LARGE SCALE GENOMIC DNA]</scope>
    <source>
        <tissue evidence="17">Whole body</tissue>
    </source>
</reference>
<evidence type="ECO:0000256" key="13">
    <source>
        <dbReference type="PROSITE-ProRule" id="PRU01263"/>
    </source>
</evidence>
<feature type="domain" description="C2H2-type" evidence="14">
    <location>
        <begin position="498"/>
        <end position="525"/>
    </location>
</feature>
<keyword evidence="18" id="KW-1185">Reference proteome</keyword>
<dbReference type="InterPro" id="IPR013087">
    <property type="entry name" value="Znf_C2H2_type"/>
</dbReference>
<dbReference type="PROSITE" id="PS00028">
    <property type="entry name" value="ZINC_FINGER_C2H2_1"/>
    <property type="match status" value="13"/>
</dbReference>
<dbReference type="Pfam" id="PF07776">
    <property type="entry name" value="zf-AD"/>
    <property type="match status" value="1"/>
</dbReference>
<feature type="binding site" evidence="13">
    <location>
        <position position="141"/>
    </location>
    <ligand>
        <name>Zn(2+)</name>
        <dbReference type="ChEBI" id="CHEBI:29105"/>
    </ligand>
</feature>
<protein>
    <recommendedName>
        <fullName evidence="19">Zinc finger protein</fullName>
    </recommendedName>
</protein>
<dbReference type="FunFam" id="3.30.160.60:FF:000624">
    <property type="entry name" value="zinc finger protein 697"/>
    <property type="match status" value="1"/>
</dbReference>
<dbReference type="SMART" id="SM00980">
    <property type="entry name" value="THAP"/>
    <property type="match status" value="1"/>
</dbReference>
<evidence type="ECO:0000256" key="3">
    <source>
        <dbReference type="ARBA" id="ARBA00022723"/>
    </source>
</evidence>
<evidence type="ECO:0000256" key="11">
    <source>
        <dbReference type="PROSITE-ProRule" id="PRU00042"/>
    </source>
</evidence>
<dbReference type="Pfam" id="PF00096">
    <property type="entry name" value="zf-C2H2"/>
    <property type="match status" value="6"/>
</dbReference>
<evidence type="ECO:0000256" key="5">
    <source>
        <dbReference type="ARBA" id="ARBA00022771"/>
    </source>
</evidence>
<dbReference type="Gene3D" id="3.30.160.60">
    <property type="entry name" value="Classic Zinc Finger"/>
    <property type="match status" value="10"/>
</dbReference>
<dbReference type="Gene3D" id="3.40.1800.20">
    <property type="match status" value="1"/>
</dbReference>
<feature type="domain" description="THAP-type" evidence="15">
    <location>
        <begin position="1"/>
        <end position="87"/>
    </location>
</feature>
<dbReference type="FunFam" id="3.30.160.60:FF:000446">
    <property type="entry name" value="Zinc finger protein"/>
    <property type="match status" value="1"/>
</dbReference>
<evidence type="ECO:0008006" key="19">
    <source>
        <dbReference type="Google" id="ProtNLM"/>
    </source>
</evidence>
<dbReference type="InterPro" id="IPR006612">
    <property type="entry name" value="THAP_Znf"/>
</dbReference>
<feature type="domain" description="C2H2-type" evidence="14">
    <location>
        <begin position="613"/>
        <end position="640"/>
    </location>
</feature>
<evidence type="ECO:0000259" key="14">
    <source>
        <dbReference type="PROSITE" id="PS50157"/>
    </source>
</evidence>
<evidence type="ECO:0000256" key="6">
    <source>
        <dbReference type="ARBA" id="ARBA00022833"/>
    </source>
</evidence>
<feature type="domain" description="C2H2-type" evidence="14">
    <location>
        <begin position="682"/>
        <end position="710"/>
    </location>
</feature>
<feature type="domain" description="C2H2-type" evidence="14">
    <location>
        <begin position="739"/>
        <end position="766"/>
    </location>
</feature>
<dbReference type="Proteomes" id="UP000310200">
    <property type="component" value="Unassembled WGS sequence"/>
</dbReference>
<keyword evidence="4" id="KW-0677">Repeat</keyword>
<dbReference type="GO" id="GO:0010468">
    <property type="term" value="P:regulation of gene expression"/>
    <property type="evidence" value="ECO:0007669"/>
    <property type="project" value="TreeGrafter"/>
</dbReference>
<feature type="domain" description="C2H2-type" evidence="14">
    <location>
        <begin position="795"/>
        <end position="822"/>
    </location>
</feature>
<dbReference type="InterPro" id="IPR036236">
    <property type="entry name" value="Znf_C2H2_sf"/>
</dbReference>
<dbReference type="FunFam" id="3.30.160.60:FF:001370">
    <property type="entry name" value="Zinc finger protein"/>
    <property type="match status" value="1"/>
</dbReference>
<dbReference type="PANTHER" id="PTHR16515">
    <property type="entry name" value="PR DOMAIN ZINC FINGER PROTEIN"/>
    <property type="match status" value="1"/>
</dbReference>
<keyword evidence="9" id="KW-0804">Transcription</keyword>
<dbReference type="EMBL" id="QBLH01003317">
    <property type="protein sequence ID" value="TGZ39341.1"/>
    <property type="molecule type" value="Genomic_DNA"/>
</dbReference>
<dbReference type="FunFam" id="3.30.160.60:FF:000185">
    <property type="entry name" value="zinc finger protein 319"/>
    <property type="match status" value="1"/>
</dbReference>
<dbReference type="SMART" id="SM00868">
    <property type="entry name" value="zf-AD"/>
    <property type="match status" value="1"/>
</dbReference>
<dbReference type="SUPFAM" id="SSF57716">
    <property type="entry name" value="Glucocorticoid receptor-like (DNA-binding domain)"/>
    <property type="match status" value="2"/>
</dbReference>
<feature type="binding site" evidence="13">
    <location>
        <position position="190"/>
    </location>
    <ligand>
        <name>Zn(2+)</name>
        <dbReference type="ChEBI" id="CHEBI:29105"/>
    </ligand>
</feature>
<evidence type="ECO:0000256" key="4">
    <source>
        <dbReference type="ARBA" id="ARBA00022737"/>
    </source>
</evidence>
<proteinExistence type="inferred from homology"/>
<comment type="caution">
    <text evidence="17">The sequence shown here is derived from an EMBL/GenBank/DDBJ whole genome shotgun (WGS) entry which is preliminary data.</text>
</comment>
<keyword evidence="8 12" id="KW-0238">DNA-binding</keyword>
<comment type="similarity">
    <text evidence="2">Belongs to the krueppel C2H2-type zinc-finger protein family.</text>
</comment>
<dbReference type="STRING" id="300112.A0A4S2JSJ3"/>
<gene>
    <name evidence="17" type="ORF">DBV15_09813</name>
</gene>
<name>A0A4S2JSJ3_9HYME</name>
<evidence type="ECO:0000256" key="1">
    <source>
        <dbReference type="ARBA" id="ARBA00004123"/>
    </source>
</evidence>
<keyword evidence="3 13" id="KW-0479">Metal-binding</keyword>
<feature type="domain" description="C2H2-type" evidence="14">
    <location>
        <begin position="767"/>
        <end position="794"/>
    </location>
</feature>
<evidence type="ECO:0000259" key="15">
    <source>
        <dbReference type="PROSITE" id="PS50950"/>
    </source>
</evidence>
<feature type="domain" description="C2H2-type" evidence="14">
    <location>
        <begin position="711"/>
        <end position="738"/>
    </location>
</feature>
<feature type="domain" description="C2H2-type" evidence="14">
    <location>
        <begin position="470"/>
        <end position="497"/>
    </location>
</feature>
<dbReference type="GO" id="GO:0008270">
    <property type="term" value="F:zinc ion binding"/>
    <property type="evidence" value="ECO:0007669"/>
    <property type="project" value="UniProtKB-UniRule"/>
</dbReference>
<dbReference type="PROSITE" id="PS51915">
    <property type="entry name" value="ZAD"/>
    <property type="match status" value="1"/>
</dbReference>
<dbReference type="GO" id="GO:0003690">
    <property type="term" value="F:double-stranded DNA binding"/>
    <property type="evidence" value="ECO:0007669"/>
    <property type="project" value="UniProtKB-ARBA"/>
</dbReference>
<dbReference type="GO" id="GO:0005634">
    <property type="term" value="C:nucleus"/>
    <property type="evidence" value="ECO:0007669"/>
    <property type="project" value="UniProtKB-SubCell"/>
</dbReference>
<feature type="domain" description="C2H2-type" evidence="14">
    <location>
        <begin position="529"/>
        <end position="556"/>
    </location>
</feature>
<organism evidence="17 18">
    <name type="scientific">Temnothorax longispinosus</name>
    <dbReference type="NCBI Taxonomy" id="300112"/>
    <lineage>
        <taxon>Eukaryota</taxon>
        <taxon>Metazoa</taxon>
        <taxon>Ecdysozoa</taxon>
        <taxon>Arthropoda</taxon>
        <taxon>Hexapoda</taxon>
        <taxon>Insecta</taxon>
        <taxon>Pterygota</taxon>
        <taxon>Neoptera</taxon>
        <taxon>Endopterygota</taxon>
        <taxon>Hymenoptera</taxon>
        <taxon>Apocrita</taxon>
        <taxon>Aculeata</taxon>
        <taxon>Formicoidea</taxon>
        <taxon>Formicidae</taxon>
        <taxon>Myrmicinae</taxon>
        <taxon>Temnothorax</taxon>
    </lineage>
</organism>
<evidence type="ECO:0000256" key="8">
    <source>
        <dbReference type="ARBA" id="ARBA00023125"/>
    </source>
</evidence>
<dbReference type="FunFam" id="3.30.160.60:FF:000264">
    <property type="entry name" value="Zinc finger protein 236"/>
    <property type="match status" value="1"/>
</dbReference>
<dbReference type="PANTHER" id="PTHR16515:SF49">
    <property type="entry name" value="GASTRULA ZINC FINGER PROTEIN XLCGF49.1-LIKE-RELATED"/>
    <property type="match status" value="1"/>
</dbReference>
<evidence type="ECO:0000259" key="16">
    <source>
        <dbReference type="PROSITE" id="PS51915"/>
    </source>
</evidence>
<feature type="binding site" evidence="13">
    <location>
        <position position="144"/>
    </location>
    <ligand>
        <name>Zn(2+)</name>
        <dbReference type="ChEBI" id="CHEBI:29105"/>
    </ligand>
</feature>
<keyword evidence="6 13" id="KW-0862">Zinc</keyword>
<dbReference type="SUPFAM" id="SSF57667">
    <property type="entry name" value="beta-beta-alpha zinc fingers"/>
    <property type="match status" value="6"/>
</dbReference>
<dbReference type="PROSITE" id="PS50157">
    <property type="entry name" value="ZINC_FINGER_C2H2_2"/>
    <property type="match status" value="12"/>
</dbReference>
<dbReference type="PROSITE" id="PS50950">
    <property type="entry name" value="ZF_THAP"/>
    <property type="match status" value="1"/>
</dbReference>